<dbReference type="Pfam" id="PF00554">
    <property type="entry name" value="RHD_DNA_bind"/>
    <property type="match status" value="1"/>
</dbReference>
<protein>
    <recommendedName>
        <fullName evidence="1">RHD domain-containing protein</fullName>
    </recommendedName>
</protein>
<gene>
    <name evidence="2" type="ORF">JD844_025697</name>
</gene>
<dbReference type="Gene3D" id="2.60.40.10">
    <property type="entry name" value="Immunoglobulins"/>
    <property type="match status" value="1"/>
</dbReference>
<dbReference type="PANTHER" id="PTHR24169:SF4">
    <property type="entry name" value="PROTO-ONCOGENE C-REL"/>
    <property type="match status" value="1"/>
</dbReference>
<dbReference type="Gene3D" id="2.60.40.340">
    <property type="entry name" value="Rel homology domain (RHD), DNA-binding domain"/>
    <property type="match status" value="1"/>
</dbReference>
<dbReference type="Pfam" id="PF16179">
    <property type="entry name" value="RHD_dimer"/>
    <property type="match status" value="1"/>
</dbReference>
<dbReference type="InterPro" id="IPR000451">
    <property type="entry name" value="NFkB/Dor"/>
</dbReference>
<comment type="caution">
    <text evidence="2">The sequence shown here is derived from an EMBL/GenBank/DDBJ whole genome shotgun (WGS) entry which is preliminary data.</text>
</comment>
<dbReference type="PANTHER" id="PTHR24169">
    <property type="entry name" value="NUCLEAR FACTOR NF-KAPPA-B PROTEIN"/>
    <property type="match status" value="1"/>
</dbReference>
<dbReference type="InterPro" id="IPR011539">
    <property type="entry name" value="RHD_DNA_bind_dom"/>
</dbReference>
<proteinExistence type="predicted"/>
<dbReference type="PRINTS" id="PR00057">
    <property type="entry name" value="NFKBTNSCPFCT"/>
</dbReference>
<keyword evidence="3" id="KW-1185">Reference proteome</keyword>
<sequence length="385" mass="42436">MLAVDEYDLNVVRLCFQAFLCDEHGNCMLPLPPVISNPIYDNRAPNSAELRICRVNKNCGSVKGGDEIFLLCDKVQKDPYGHKTKKQRMPIGLQKLIQDCGPHERPKVGSMFQTAANEGKMIKKERNVYHPQNGAVSIPMERTSMNTLPVQPYYPPPTSNHCPNGRPVKQDGALPSCWHSSAPSFNGFLHEGPFSEDMLLPAFANGSSPSLQLEQSLNWANQKDKNIYREFTATRNSEESSLSSLSTSVSQPNLLSVSSTVASQPNHSINVTMVNGLSTDMDDVRCSSVILEKASFAQVLNSNDHRQQVQPLPHPSALAEAVCSSSLNSMSNAYDASFPYLNNLTEVRPPSNPGLQNSVSMSSNQYFTQDEEFLNAFKGSFDAML</sequence>
<feature type="domain" description="RHD" evidence="1">
    <location>
        <begin position="1"/>
        <end position="46"/>
    </location>
</feature>
<dbReference type="InterPro" id="IPR013783">
    <property type="entry name" value="Ig-like_fold"/>
</dbReference>
<evidence type="ECO:0000313" key="3">
    <source>
        <dbReference type="Proteomes" id="UP000826234"/>
    </source>
</evidence>
<dbReference type="InterPro" id="IPR037059">
    <property type="entry name" value="RHD_DNA_bind_dom_sf"/>
</dbReference>
<evidence type="ECO:0000259" key="1">
    <source>
        <dbReference type="PROSITE" id="PS50254"/>
    </source>
</evidence>
<dbReference type="SUPFAM" id="SSF49417">
    <property type="entry name" value="p53-like transcription factors"/>
    <property type="match status" value="1"/>
</dbReference>
<dbReference type="InterPro" id="IPR008967">
    <property type="entry name" value="p53-like_TF_DNA-bd_sf"/>
</dbReference>
<dbReference type="SUPFAM" id="SSF81296">
    <property type="entry name" value="E set domains"/>
    <property type="match status" value="1"/>
</dbReference>
<organism evidence="2 3">
    <name type="scientific">Phrynosoma platyrhinos</name>
    <name type="common">Desert horned lizard</name>
    <dbReference type="NCBI Taxonomy" id="52577"/>
    <lineage>
        <taxon>Eukaryota</taxon>
        <taxon>Metazoa</taxon>
        <taxon>Chordata</taxon>
        <taxon>Craniata</taxon>
        <taxon>Vertebrata</taxon>
        <taxon>Euteleostomi</taxon>
        <taxon>Lepidosauria</taxon>
        <taxon>Squamata</taxon>
        <taxon>Bifurcata</taxon>
        <taxon>Unidentata</taxon>
        <taxon>Episquamata</taxon>
        <taxon>Toxicofera</taxon>
        <taxon>Iguania</taxon>
        <taxon>Phrynosomatidae</taxon>
        <taxon>Phrynosomatinae</taxon>
        <taxon>Phrynosoma</taxon>
    </lineage>
</organism>
<name>A0ABQ7T037_PHRPL</name>
<dbReference type="InterPro" id="IPR014756">
    <property type="entry name" value="Ig_E-set"/>
</dbReference>
<accession>A0ABQ7T037</accession>
<evidence type="ECO:0000313" key="2">
    <source>
        <dbReference type="EMBL" id="KAH0622877.1"/>
    </source>
</evidence>
<dbReference type="Proteomes" id="UP000826234">
    <property type="component" value="Unassembled WGS sequence"/>
</dbReference>
<dbReference type="PROSITE" id="PS50254">
    <property type="entry name" value="REL_2"/>
    <property type="match status" value="1"/>
</dbReference>
<dbReference type="EMBL" id="JAIPUX010003289">
    <property type="protein sequence ID" value="KAH0622877.1"/>
    <property type="molecule type" value="Genomic_DNA"/>
</dbReference>
<reference evidence="2 3" key="1">
    <citation type="journal article" date="2022" name="Gigascience">
        <title>A chromosome-level genome assembly and annotation of the desert horned lizard, Phrynosoma platyrhinos, provides insight into chromosomal rearrangements among reptiles.</title>
        <authorList>
            <person name="Koochekian N."/>
            <person name="Ascanio A."/>
            <person name="Farleigh K."/>
            <person name="Card D.C."/>
            <person name="Schield D.R."/>
            <person name="Castoe T.A."/>
            <person name="Jezkova T."/>
        </authorList>
    </citation>
    <scope>NUCLEOTIDE SEQUENCE [LARGE SCALE GENOMIC DNA]</scope>
    <source>
        <strain evidence="2">NK-2021</strain>
    </source>
</reference>
<dbReference type="InterPro" id="IPR032397">
    <property type="entry name" value="RHD_dimer"/>
</dbReference>